<sequence length="167" mass="18474">MGQLRGSLIAPERNALYNLHMPTINPYINFNGNAEEAFTFYKSVFGGEFGMITRFKDIAGPHSHVGEHEAEKILRITLPIGSTMLIANDVPEAMGRVNEQENRSKIAVTAESRDEAERIFNGLSAGGEVEMPLGESPWGSFFAMFRDKYGIEWTVECASKAESSPRA</sequence>
<gene>
    <name evidence="2" type="ORF">SAMN05444354_116174</name>
</gene>
<evidence type="ECO:0000259" key="1">
    <source>
        <dbReference type="Pfam" id="PF00903"/>
    </source>
</evidence>
<keyword evidence="3" id="KW-1185">Reference proteome</keyword>
<dbReference type="PANTHER" id="PTHR33990">
    <property type="entry name" value="PROTEIN YJDN-RELATED"/>
    <property type="match status" value="1"/>
</dbReference>
<reference evidence="3" key="1">
    <citation type="submission" date="2016-10" db="EMBL/GenBank/DDBJ databases">
        <authorList>
            <person name="Varghese N."/>
            <person name="Submissions S."/>
        </authorList>
    </citation>
    <scope>NUCLEOTIDE SEQUENCE [LARGE SCALE GENOMIC DNA]</scope>
    <source>
        <strain evidence="3">DSM 17044</strain>
    </source>
</reference>
<dbReference type="PANTHER" id="PTHR33990:SF1">
    <property type="entry name" value="PROTEIN YJDN"/>
    <property type="match status" value="1"/>
</dbReference>
<evidence type="ECO:0000313" key="2">
    <source>
        <dbReference type="EMBL" id="SEM43168.1"/>
    </source>
</evidence>
<accession>A0A1H7YD06</accession>
<dbReference type="Proteomes" id="UP000182719">
    <property type="component" value="Unassembled WGS sequence"/>
</dbReference>
<proteinExistence type="predicted"/>
<protein>
    <submittedName>
        <fullName evidence="2">PhnB protein</fullName>
    </submittedName>
</protein>
<dbReference type="Pfam" id="PF00903">
    <property type="entry name" value="Glyoxalase"/>
    <property type="match status" value="1"/>
</dbReference>
<dbReference type="Gene3D" id="3.10.180.10">
    <property type="entry name" value="2,3-Dihydroxybiphenyl 1,2-Dioxygenase, domain 1"/>
    <property type="match status" value="1"/>
</dbReference>
<dbReference type="InterPro" id="IPR004360">
    <property type="entry name" value="Glyas_Fos-R_dOase_dom"/>
</dbReference>
<dbReference type="AlphaFoldDB" id="A0A1H7YD06"/>
<dbReference type="CDD" id="cd06588">
    <property type="entry name" value="PhnB_like"/>
    <property type="match status" value="1"/>
</dbReference>
<name>A0A1H7YD06_STIAU</name>
<evidence type="ECO:0000313" key="3">
    <source>
        <dbReference type="Proteomes" id="UP000182719"/>
    </source>
</evidence>
<dbReference type="InterPro" id="IPR028973">
    <property type="entry name" value="PhnB-like"/>
</dbReference>
<feature type="domain" description="Glyoxalase/fosfomycin resistance/dioxygenase" evidence="1">
    <location>
        <begin position="28"/>
        <end position="154"/>
    </location>
</feature>
<dbReference type="EMBL" id="FOAP01000016">
    <property type="protein sequence ID" value="SEM43168.1"/>
    <property type="molecule type" value="Genomic_DNA"/>
</dbReference>
<dbReference type="SUPFAM" id="SSF54593">
    <property type="entry name" value="Glyoxalase/Bleomycin resistance protein/Dihydroxybiphenyl dioxygenase"/>
    <property type="match status" value="1"/>
</dbReference>
<organism evidence="2 3">
    <name type="scientific">Stigmatella aurantiaca</name>
    <dbReference type="NCBI Taxonomy" id="41"/>
    <lineage>
        <taxon>Bacteria</taxon>
        <taxon>Pseudomonadati</taxon>
        <taxon>Myxococcota</taxon>
        <taxon>Myxococcia</taxon>
        <taxon>Myxococcales</taxon>
        <taxon>Cystobacterineae</taxon>
        <taxon>Archangiaceae</taxon>
        <taxon>Stigmatella</taxon>
    </lineage>
</organism>
<dbReference type="InterPro" id="IPR029068">
    <property type="entry name" value="Glyas_Bleomycin-R_OHBP_Dase"/>
</dbReference>